<proteinExistence type="predicted"/>
<reference evidence="2 3" key="1">
    <citation type="submission" date="2018-04" db="EMBL/GenBank/DDBJ databases">
        <title>Genomic Encyclopedia of Archaeal and Bacterial Type Strains, Phase II (KMG-II): from individual species to whole genera.</title>
        <authorList>
            <person name="Goeker M."/>
        </authorList>
    </citation>
    <scope>NUCLEOTIDE SEQUENCE [LARGE SCALE GENOMIC DNA]</scope>
    <source>
        <strain evidence="2 3">DSM 25731</strain>
    </source>
</reference>
<accession>A0A2T6BVC2</accession>
<dbReference type="SUPFAM" id="SSF50022">
    <property type="entry name" value="ISP domain"/>
    <property type="match status" value="1"/>
</dbReference>
<evidence type="ECO:0000256" key="1">
    <source>
        <dbReference type="SAM" id="SignalP"/>
    </source>
</evidence>
<gene>
    <name evidence="2" type="ORF">C8N46_1077</name>
</gene>
<name>A0A2T6BVC2_9FLAO</name>
<comment type="caution">
    <text evidence="2">The sequence shown here is derived from an EMBL/GenBank/DDBJ whole genome shotgun (WGS) entry which is preliminary data.</text>
</comment>
<organism evidence="2 3">
    <name type="scientific">Kordia periserrulae</name>
    <dbReference type="NCBI Taxonomy" id="701523"/>
    <lineage>
        <taxon>Bacteria</taxon>
        <taxon>Pseudomonadati</taxon>
        <taxon>Bacteroidota</taxon>
        <taxon>Flavobacteriia</taxon>
        <taxon>Flavobacteriales</taxon>
        <taxon>Flavobacteriaceae</taxon>
        <taxon>Kordia</taxon>
    </lineage>
</organism>
<feature type="chain" id="PRO_5015475412" description="Nitrite reductase/ring-hydroxylating ferredoxin subunit" evidence="1">
    <location>
        <begin position="22"/>
        <end position="147"/>
    </location>
</feature>
<dbReference type="EMBL" id="QBKT01000007">
    <property type="protein sequence ID" value="PTX60002.1"/>
    <property type="molecule type" value="Genomic_DNA"/>
</dbReference>
<keyword evidence="3" id="KW-1185">Reference proteome</keyword>
<protein>
    <recommendedName>
        <fullName evidence="4">Nitrite reductase/ring-hydroxylating ferredoxin subunit</fullName>
    </recommendedName>
</protein>
<dbReference type="AlphaFoldDB" id="A0A2T6BVC2"/>
<sequence length="147" mass="15969">MKRFLLICVAVVCLFSCSSDDGGVNNNPFIPNALVQYQLDLNLPLFDNLRFAGGSAYISNGGGVRGFFVFNLSGDQFFAWEASCPNHTPNNCSTMTVQGVLATCSCEDYEYSLANGQLLNPVQGQANYPMVNYRATKNGDVITISNN</sequence>
<evidence type="ECO:0000313" key="2">
    <source>
        <dbReference type="EMBL" id="PTX60002.1"/>
    </source>
</evidence>
<evidence type="ECO:0008006" key="4">
    <source>
        <dbReference type="Google" id="ProtNLM"/>
    </source>
</evidence>
<dbReference type="RefSeq" id="WP_108115631.1">
    <property type="nucleotide sequence ID" value="NZ_QBKT01000007.1"/>
</dbReference>
<dbReference type="Gene3D" id="2.102.10.10">
    <property type="entry name" value="Rieske [2Fe-2S] iron-sulphur domain"/>
    <property type="match status" value="1"/>
</dbReference>
<evidence type="ECO:0000313" key="3">
    <source>
        <dbReference type="Proteomes" id="UP000244090"/>
    </source>
</evidence>
<dbReference type="InterPro" id="IPR036922">
    <property type="entry name" value="Rieske_2Fe-2S_sf"/>
</dbReference>
<dbReference type="Proteomes" id="UP000244090">
    <property type="component" value="Unassembled WGS sequence"/>
</dbReference>
<dbReference type="GO" id="GO:0051537">
    <property type="term" value="F:2 iron, 2 sulfur cluster binding"/>
    <property type="evidence" value="ECO:0007669"/>
    <property type="project" value="InterPro"/>
</dbReference>
<keyword evidence="1" id="KW-0732">Signal</keyword>
<dbReference type="OrthoDB" id="1201186at2"/>
<feature type="signal peptide" evidence="1">
    <location>
        <begin position="1"/>
        <end position="21"/>
    </location>
</feature>